<dbReference type="SUPFAM" id="SSF56399">
    <property type="entry name" value="ADP-ribosylation"/>
    <property type="match status" value="1"/>
</dbReference>
<dbReference type="PANTHER" id="PTHR34129">
    <property type="entry name" value="BLR1139 PROTEIN"/>
    <property type="match status" value="1"/>
</dbReference>
<dbReference type="Pfam" id="PF06108">
    <property type="entry name" value="DUF952"/>
    <property type="match status" value="1"/>
</dbReference>
<dbReference type="EMBL" id="BAAAQQ010000011">
    <property type="protein sequence ID" value="GAA2123840.1"/>
    <property type="molecule type" value="Genomic_DNA"/>
</dbReference>
<dbReference type="PANTHER" id="PTHR34129:SF1">
    <property type="entry name" value="DUF952 DOMAIN-CONTAINING PROTEIN"/>
    <property type="match status" value="1"/>
</dbReference>
<organism evidence="1 2">
    <name type="scientific">Nocardioides bigeumensis</name>
    <dbReference type="NCBI Taxonomy" id="433657"/>
    <lineage>
        <taxon>Bacteria</taxon>
        <taxon>Bacillati</taxon>
        <taxon>Actinomycetota</taxon>
        <taxon>Actinomycetes</taxon>
        <taxon>Propionibacteriales</taxon>
        <taxon>Nocardioidaceae</taxon>
        <taxon>Nocardioides</taxon>
    </lineage>
</organism>
<name>A0ABN2Y9S0_9ACTN</name>
<comment type="caution">
    <text evidence="1">The sequence shown here is derived from an EMBL/GenBank/DDBJ whole genome shotgun (WGS) entry which is preliminary data.</text>
</comment>
<protein>
    <submittedName>
        <fullName evidence="1">DUF952 domain-containing protein</fullName>
    </submittedName>
</protein>
<reference evidence="1 2" key="1">
    <citation type="journal article" date="2019" name="Int. J. Syst. Evol. Microbiol.">
        <title>The Global Catalogue of Microorganisms (GCM) 10K type strain sequencing project: providing services to taxonomists for standard genome sequencing and annotation.</title>
        <authorList>
            <consortium name="The Broad Institute Genomics Platform"/>
            <consortium name="The Broad Institute Genome Sequencing Center for Infectious Disease"/>
            <person name="Wu L."/>
            <person name="Ma J."/>
        </authorList>
    </citation>
    <scope>NUCLEOTIDE SEQUENCE [LARGE SCALE GENOMIC DNA]</scope>
    <source>
        <strain evidence="1 2">JCM 16021</strain>
    </source>
</reference>
<dbReference type="Proteomes" id="UP001500575">
    <property type="component" value="Unassembled WGS sequence"/>
</dbReference>
<dbReference type="RefSeq" id="WP_344303560.1">
    <property type="nucleotide sequence ID" value="NZ_BAAAQQ010000011.1"/>
</dbReference>
<gene>
    <name evidence="1" type="ORF">GCM10009843_19950</name>
</gene>
<accession>A0ABN2Y9S0</accession>
<sequence>MRIYHVATASDWTAALESGAYSTSTRGVTLEQEGFIHAARDDQVEGVRSRYYADAEEPLVLLSIDTDLLDVPWREDPVGDDTYPHLYGALNPVAVVEVTPL</sequence>
<evidence type="ECO:0000313" key="1">
    <source>
        <dbReference type="EMBL" id="GAA2123840.1"/>
    </source>
</evidence>
<proteinExistence type="predicted"/>
<evidence type="ECO:0000313" key="2">
    <source>
        <dbReference type="Proteomes" id="UP001500575"/>
    </source>
</evidence>
<dbReference type="InterPro" id="IPR009297">
    <property type="entry name" value="DUF952"/>
</dbReference>
<dbReference type="Gene3D" id="3.20.170.20">
    <property type="entry name" value="Protein of unknown function DUF952"/>
    <property type="match status" value="1"/>
</dbReference>
<keyword evidence="2" id="KW-1185">Reference proteome</keyword>